<evidence type="ECO:0000313" key="3">
    <source>
        <dbReference type="Proteomes" id="UP001627154"/>
    </source>
</evidence>
<evidence type="ECO:0000256" key="1">
    <source>
        <dbReference type="SAM" id="MobiDB-lite"/>
    </source>
</evidence>
<organism evidence="2 3">
    <name type="scientific">Trichogramma kaykai</name>
    <dbReference type="NCBI Taxonomy" id="54128"/>
    <lineage>
        <taxon>Eukaryota</taxon>
        <taxon>Metazoa</taxon>
        <taxon>Ecdysozoa</taxon>
        <taxon>Arthropoda</taxon>
        <taxon>Hexapoda</taxon>
        <taxon>Insecta</taxon>
        <taxon>Pterygota</taxon>
        <taxon>Neoptera</taxon>
        <taxon>Endopterygota</taxon>
        <taxon>Hymenoptera</taxon>
        <taxon>Apocrita</taxon>
        <taxon>Proctotrupomorpha</taxon>
        <taxon>Chalcidoidea</taxon>
        <taxon>Trichogrammatidae</taxon>
        <taxon>Trichogramma</taxon>
    </lineage>
</organism>
<protein>
    <submittedName>
        <fullName evidence="2">Uncharacterized protein</fullName>
    </submittedName>
</protein>
<dbReference type="EMBL" id="JBJJXI010000163">
    <property type="protein sequence ID" value="KAL3385091.1"/>
    <property type="molecule type" value="Genomic_DNA"/>
</dbReference>
<name>A0ABD2VXV9_9HYME</name>
<feature type="region of interest" description="Disordered" evidence="1">
    <location>
        <begin position="121"/>
        <end position="140"/>
    </location>
</feature>
<keyword evidence="3" id="KW-1185">Reference proteome</keyword>
<sequence length="264" mass="30576">MAAHSHRHIHCATDIIFTKISAKILGASKVYITATRGVRYFLSCPSRLSLRTMAHGNSEACAARSCLIKMPPRKGDELLRFRSCCSSRKFGRENYQLWRSFPSGPAREGERIALKGKRRIRGERVRQQQEVQSEQSRGRPRGMGISFPRYYGVFFPRVVVQQYYMYLLLTARKRRALVHYNDGAVLLRLKLELRSTDTYFGRKHDYLYTNVRSSSSSRESFKVLWLYITPRLSCFLTHIHTATVARICEIKFDEFLFRSAAAAM</sequence>
<accession>A0ABD2VXV9</accession>
<gene>
    <name evidence="2" type="ORF">TKK_019249</name>
</gene>
<proteinExistence type="predicted"/>
<evidence type="ECO:0000313" key="2">
    <source>
        <dbReference type="EMBL" id="KAL3385091.1"/>
    </source>
</evidence>
<comment type="caution">
    <text evidence="2">The sequence shown here is derived from an EMBL/GenBank/DDBJ whole genome shotgun (WGS) entry which is preliminary data.</text>
</comment>
<dbReference type="AlphaFoldDB" id="A0ABD2VXV9"/>
<reference evidence="2 3" key="1">
    <citation type="journal article" date="2024" name="bioRxiv">
        <title>A reference genome for Trichogramma kaykai: A tiny desert-dwelling parasitoid wasp with competing sex-ratio distorters.</title>
        <authorList>
            <person name="Culotta J."/>
            <person name="Lindsey A.R."/>
        </authorList>
    </citation>
    <scope>NUCLEOTIDE SEQUENCE [LARGE SCALE GENOMIC DNA]</scope>
    <source>
        <strain evidence="2 3">KSX58</strain>
    </source>
</reference>
<dbReference type="Proteomes" id="UP001627154">
    <property type="component" value="Unassembled WGS sequence"/>
</dbReference>